<name>A0A1G7WPQ0_9FLAO</name>
<dbReference type="OrthoDB" id="625456at2"/>
<dbReference type="AlphaFoldDB" id="A0A1G7WPQ0"/>
<organism evidence="1 2">
    <name type="scientific">Psychroflexus sediminis</name>
    <dbReference type="NCBI Taxonomy" id="470826"/>
    <lineage>
        <taxon>Bacteria</taxon>
        <taxon>Pseudomonadati</taxon>
        <taxon>Bacteroidota</taxon>
        <taxon>Flavobacteriia</taxon>
        <taxon>Flavobacteriales</taxon>
        <taxon>Flavobacteriaceae</taxon>
        <taxon>Psychroflexus</taxon>
    </lineage>
</organism>
<dbReference type="Proteomes" id="UP000199296">
    <property type="component" value="Unassembled WGS sequence"/>
</dbReference>
<dbReference type="EMBL" id="FNCW01000006">
    <property type="protein sequence ID" value="SDG73941.1"/>
    <property type="molecule type" value="Genomic_DNA"/>
</dbReference>
<keyword evidence="2" id="KW-1185">Reference proteome</keyword>
<evidence type="ECO:0000313" key="1">
    <source>
        <dbReference type="EMBL" id="SDG73941.1"/>
    </source>
</evidence>
<evidence type="ECO:0008006" key="3">
    <source>
        <dbReference type="Google" id="ProtNLM"/>
    </source>
</evidence>
<dbReference type="STRING" id="470826.SAMN04488027_10647"/>
<sequence>MKKILLLLFLPFLNYAQDKPIVDIGGALRYNYLYTSWNGDQKDIGGDFVYDIFRVNAEARYKGVYLNAEYREYSPAFGGGFMKSGWMGYSFNEKEDIHIGLTQVPFGIQEYNSFNWFFNLTYYTGLEDDHDMGVKYMNKGEKFEYQLAFFKGSELFDLGGASEVSSNRYAYDIVGRNKEINQFNGKFVYKTGEKFKHRIGLSAQYGGLYNIDTKEVGNHSAFALHHEVFHKRWNLKTSLITARHNPINALGQSREVVQMGAYGFPYEVASDYEMYTAAISYNLPVSLGPISNLKFYNDFGYMDKQASGFKNTAMNVTGVLVMAGDMYIYVDYAAGYNHSWFGGNFTNELGEGNPNLGWEARFNINFGYYFLTDNKSR</sequence>
<protein>
    <recommendedName>
        <fullName evidence="3">Phosphate-selective porin O and P</fullName>
    </recommendedName>
</protein>
<gene>
    <name evidence="1" type="ORF">SAMN04488027_10647</name>
</gene>
<proteinExistence type="predicted"/>
<dbReference type="SUPFAM" id="SSF56935">
    <property type="entry name" value="Porins"/>
    <property type="match status" value="1"/>
</dbReference>
<reference evidence="1 2" key="1">
    <citation type="submission" date="2016-10" db="EMBL/GenBank/DDBJ databases">
        <authorList>
            <person name="de Groot N.N."/>
        </authorList>
    </citation>
    <scope>NUCLEOTIDE SEQUENCE [LARGE SCALE GENOMIC DNA]</scope>
    <source>
        <strain evidence="1 2">DSM 19803</strain>
    </source>
</reference>
<dbReference type="RefSeq" id="WP_093367787.1">
    <property type="nucleotide sequence ID" value="NZ_FNCW01000006.1"/>
</dbReference>
<evidence type="ECO:0000313" key="2">
    <source>
        <dbReference type="Proteomes" id="UP000199296"/>
    </source>
</evidence>
<accession>A0A1G7WPQ0</accession>